<evidence type="ECO:0000313" key="5">
    <source>
        <dbReference type="EMBL" id="HIV74832.1"/>
    </source>
</evidence>
<feature type="transmembrane region" description="Helical" evidence="3">
    <location>
        <begin position="38"/>
        <end position="57"/>
    </location>
</feature>
<keyword evidence="3" id="KW-0472">Membrane</keyword>
<feature type="transmembrane region" description="Helical" evidence="3">
    <location>
        <begin position="69"/>
        <end position="87"/>
    </location>
</feature>
<feature type="transmembrane region" description="Helical" evidence="3">
    <location>
        <begin position="7"/>
        <end position="26"/>
    </location>
</feature>
<comment type="similarity">
    <text evidence="2">Belongs to the EamA transporter family.</text>
</comment>
<dbReference type="AlphaFoldDB" id="A0A9D1TKX5"/>
<feature type="transmembrane region" description="Helical" evidence="3">
    <location>
        <begin position="99"/>
        <end position="117"/>
    </location>
</feature>
<feature type="transmembrane region" description="Helical" evidence="3">
    <location>
        <begin position="269"/>
        <end position="287"/>
    </location>
</feature>
<evidence type="ECO:0000259" key="4">
    <source>
        <dbReference type="Pfam" id="PF00892"/>
    </source>
</evidence>
<accession>A0A9D1TKX5</accession>
<feature type="domain" description="EamA" evidence="4">
    <location>
        <begin position="152"/>
        <end position="286"/>
    </location>
</feature>
<organism evidence="5 6">
    <name type="scientific">Candidatus Pseudogracilibacillus intestinigallinarum</name>
    <dbReference type="NCBI Taxonomy" id="2838742"/>
    <lineage>
        <taxon>Bacteria</taxon>
        <taxon>Bacillati</taxon>
        <taxon>Bacillota</taxon>
        <taxon>Bacilli</taxon>
        <taxon>Bacillales</taxon>
        <taxon>Bacillaceae</taxon>
        <taxon>Pseudogracilibacillus</taxon>
    </lineage>
</organism>
<feature type="domain" description="EamA" evidence="4">
    <location>
        <begin position="9"/>
        <end position="140"/>
    </location>
</feature>
<dbReference type="GO" id="GO:0016020">
    <property type="term" value="C:membrane"/>
    <property type="evidence" value="ECO:0007669"/>
    <property type="project" value="InterPro"/>
</dbReference>
<keyword evidence="3" id="KW-0812">Transmembrane</keyword>
<comment type="subcellular location">
    <subcellularLocation>
        <location evidence="1">Endomembrane system</location>
        <topology evidence="1">Multi-pass membrane protein</topology>
    </subcellularLocation>
</comment>
<evidence type="ECO:0000256" key="3">
    <source>
        <dbReference type="SAM" id="Phobius"/>
    </source>
</evidence>
<evidence type="ECO:0000313" key="6">
    <source>
        <dbReference type="Proteomes" id="UP000823937"/>
    </source>
</evidence>
<proteinExistence type="inferred from homology"/>
<evidence type="ECO:0000256" key="2">
    <source>
        <dbReference type="ARBA" id="ARBA00007362"/>
    </source>
</evidence>
<dbReference type="Proteomes" id="UP000823937">
    <property type="component" value="Unassembled WGS sequence"/>
</dbReference>
<reference evidence="5" key="1">
    <citation type="journal article" date="2021" name="PeerJ">
        <title>Extensive microbial diversity within the chicken gut microbiome revealed by metagenomics and culture.</title>
        <authorList>
            <person name="Gilroy R."/>
            <person name="Ravi A."/>
            <person name="Getino M."/>
            <person name="Pursley I."/>
            <person name="Horton D.L."/>
            <person name="Alikhan N.F."/>
            <person name="Baker D."/>
            <person name="Gharbi K."/>
            <person name="Hall N."/>
            <person name="Watson M."/>
            <person name="Adriaenssens E.M."/>
            <person name="Foster-Nyarko E."/>
            <person name="Jarju S."/>
            <person name="Secka A."/>
            <person name="Antonio M."/>
            <person name="Oren A."/>
            <person name="Chaudhuri R.R."/>
            <person name="La Ragione R."/>
            <person name="Hildebrand F."/>
            <person name="Pallen M.J."/>
        </authorList>
    </citation>
    <scope>NUCLEOTIDE SEQUENCE</scope>
    <source>
        <strain evidence="5">CHK169-2315</strain>
    </source>
</reference>
<feature type="transmembrane region" description="Helical" evidence="3">
    <location>
        <begin position="213"/>
        <end position="232"/>
    </location>
</feature>
<sequence length="307" mass="34138">MRFPPFNPYIAVIIGVIAVSTSAIFVKLASGAPAGIIAFYRLFFSVVLMLPIILLKYNDEWKLIQKKDWILATFSGVFLALHFILWFESLNYTSVASSVVLVTLQPVFAFIGTYFFFGERFAPAAVISMLITLIGSFIIGWGDFQVSGLALFGDILALLGAVTVTGYFLLGQQLRRRLSLMMYTFLVYGISSITLLLYNLIKGDAFFPYSMDIWGWFIALAIIPTFLGHSLFNWALKWLSTSTISMGIVFEPIGASILAYFILGEKITSSQWLGGTVVIFGLFLFIMSTTTKRNVTISHRGGPPLKK</sequence>
<dbReference type="InterPro" id="IPR037185">
    <property type="entry name" value="EmrE-like"/>
</dbReference>
<dbReference type="EMBL" id="DXHX01000113">
    <property type="protein sequence ID" value="HIV74832.1"/>
    <property type="molecule type" value="Genomic_DNA"/>
</dbReference>
<dbReference type="PANTHER" id="PTHR22911:SF76">
    <property type="entry name" value="EAMA DOMAIN-CONTAINING PROTEIN"/>
    <property type="match status" value="1"/>
</dbReference>
<dbReference type="InterPro" id="IPR000620">
    <property type="entry name" value="EamA_dom"/>
</dbReference>
<feature type="transmembrane region" description="Helical" evidence="3">
    <location>
        <begin position="124"/>
        <end position="142"/>
    </location>
</feature>
<feature type="transmembrane region" description="Helical" evidence="3">
    <location>
        <begin position="244"/>
        <end position="263"/>
    </location>
</feature>
<evidence type="ECO:0000256" key="1">
    <source>
        <dbReference type="ARBA" id="ARBA00004127"/>
    </source>
</evidence>
<reference evidence="5" key="2">
    <citation type="submission" date="2021-04" db="EMBL/GenBank/DDBJ databases">
        <authorList>
            <person name="Gilroy R."/>
        </authorList>
    </citation>
    <scope>NUCLEOTIDE SEQUENCE</scope>
    <source>
        <strain evidence="5">CHK169-2315</strain>
    </source>
</reference>
<feature type="transmembrane region" description="Helical" evidence="3">
    <location>
        <begin position="148"/>
        <end position="170"/>
    </location>
</feature>
<keyword evidence="3" id="KW-1133">Transmembrane helix</keyword>
<protein>
    <submittedName>
        <fullName evidence="5">DMT family transporter</fullName>
    </submittedName>
</protein>
<comment type="caution">
    <text evidence="5">The sequence shown here is derived from an EMBL/GenBank/DDBJ whole genome shotgun (WGS) entry which is preliminary data.</text>
</comment>
<feature type="transmembrane region" description="Helical" evidence="3">
    <location>
        <begin position="182"/>
        <end position="201"/>
    </location>
</feature>
<name>A0A9D1TKX5_9BACI</name>
<dbReference type="SUPFAM" id="SSF103481">
    <property type="entry name" value="Multidrug resistance efflux transporter EmrE"/>
    <property type="match status" value="2"/>
</dbReference>
<dbReference type="PANTHER" id="PTHR22911">
    <property type="entry name" value="ACYL-MALONYL CONDENSING ENZYME-RELATED"/>
    <property type="match status" value="1"/>
</dbReference>
<gene>
    <name evidence="5" type="ORF">H9895_07130</name>
</gene>
<dbReference type="Pfam" id="PF00892">
    <property type="entry name" value="EamA"/>
    <property type="match status" value="2"/>
</dbReference>